<organism evidence="1 2">
    <name type="scientific">Streptomyces triculaminicus</name>
    <dbReference type="NCBI Taxonomy" id="2816232"/>
    <lineage>
        <taxon>Bacteria</taxon>
        <taxon>Bacillati</taxon>
        <taxon>Actinomycetota</taxon>
        <taxon>Actinomycetes</taxon>
        <taxon>Kitasatosporales</taxon>
        <taxon>Streptomycetaceae</taxon>
        <taxon>Streptomyces</taxon>
    </lineage>
</organism>
<evidence type="ECO:0000313" key="1">
    <source>
        <dbReference type="EMBL" id="MBO0657183.1"/>
    </source>
</evidence>
<protein>
    <submittedName>
        <fullName evidence="1">Uncharacterized protein</fullName>
    </submittedName>
</protein>
<reference evidence="1" key="1">
    <citation type="submission" date="2021-03" db="EMBL/GenBank/DDBJ databases">
        <title>Streptomyces strains.</title>
        <authorList>
            <person name="Lund M.B."/>
            <person name="Toerring T."/>
        </authorList>
    </citation>
    <scope>NUCLEOTIDE SEQUENCE</scope>
    <source>
        <strain evidence="1">JCM 4242</strain>
    </source>
</reference>
<dbReference type="Proteomes" id="UP000664781">
    <property type="component" value="Unassembled WGS sequence"/>
</dbReference>
<dbReference type="AlphaFoldDB" id="A0A939FUY3"/>
<name>A0A939FUY3_9ACTN</name>
<keyword evidence="2" id="KW-1185">Reference proteome</keyword>
<sequence>MGVHVQLEPGLADVGDEAVRAALASGRTIRRGQGHSLRITAPLELHRTALRQAAALAAEAASSAECKAHRVYAARITTAATAP</sequence>
<dbReference type="EMBL" id="JAFMOF010000007">
    <property type="protein sequence ID" value="MBO0657183.1"/>
    <property type="molecule type" value="Genomic_DNA"/>
</dbReference>
<gene>
    <name evidence="1" type="ORF">J1792_32055</name>
</gene>
<dbReference type="RefSeq" id="WP_207248772.1">
    <property type="nucleotide sequence ID" value="NZ_JAFMOF010000007.1"/>
</dbReference>
<evidence type="ECO:0000313" key="2">
    <source>
        <dbReference type="Proteomes" id="UP000664781"/>
    </source>
</evidence>
<proteinExistence type="predicted"/>
<comment type="caution">
    <text evidence="1">The sequence shown here is derived from an EMBL/GenBank/DDBJ whole genome shotgun (WGS) entry which is preliminary data.</text>
</comment>
<accession>A0A939FUY3</accession>